<evidence type="ECO:0000313" key="3">
    <source>
        <dbReference type="Proteomes" id="UP001165080"/>
    </source>
</evidence>
<dbReference type="PANTHER" id="PTHR33104:SF2">
    <property type="entry name" value="CXC3 LIKE CYSTEINE CLUSTER DOMAIN-CONTAINING PROTEIN"/>
    <property type="match status" value="1"/>
</dbReference>
<feature type="compositionally biased region" description="Low complexity" evidence="1">
    <location>
        <begin position="1018"/>
        <end position="1028"/>
    </location>
</feature>
<feature type="compositionally biased region" description="Gly residues" evidence="1">
    <location>
        <begin position="639"/>
        <end position="653"/>
    </location>
</feature>
<protein>
    <recommendedName>
        <fullName evidence="4">CxC3 like cysteine cluster domain-containing protein</fullName>
    </recommendedName>
</protein>
<feature type="compositionally biased region" description="Gly residues" evidence="1">
    <location>
        <begin position="551"/>
        <end position="561"/>
    </location>
</feature>
<evidence type="ECO:0008006" key="4">
    <source>
        <dbReference type="Google" id="ProtNLM"/>
    </source>
</evidence>
<feature type="compositionally biased region" description="Gly residues" evidence="1">
    <location>
        <begin position="478"/>
        <end position="490"/>
    </location>
</feature>
<feature type="compositionally biased region" description="Basic and acidic residues" evidence="1">
    <location>
        <begin position="49"/>
        <end position="64"/>
    </location>
</feature>
<dbReference type="EMBL" id="BRXU01000002">
    <property type="protein sequence ID" value="GLC49628.1"/>
    <property type="molecule type" value="Genomic_DNA"/>
</dbReference>
<dbReference type="Proteomes" id="UP001165080">
    <property type="component" value="Unassembled WGS sequence"/>
</dbReference>
<dbReference type="Pfam" id="PF18758">
    <property type="entry name" value="KDZ"/>
    <property type="match status" value="1"/>
</dbReference>
<feature type="compositionally biased region" description="Gly residues" evidence="1">
    <location>
        <begin position="386"/>
        <end position="400"/>
    </location>
</feature>
<dbReference type="PANTHER" id="PTHR33104">
    <property type="entry name" value="SI:DKEY-29D5.2"/>
    <property type="match status" value="1"/>
</dbReference>
<feature type="region of interest" description="Disordered" evidence="1">
    <location>
        <begin position="323"/>
        <end position="351"/>
    </location>
</feature>
<sequence length="1160" mass="120070">MVKVTTYIQKAERRAKDRERARRKRQAAEQGARTTRPSRNDDGAYTVHPRAETGRFTRRTRNEEVPGADGWGGEEYQQQDFPEPERSPDAETGNPEERPTGEAYTLPEDLATAWLSDLDTALQFRSTRLAQQHKAFENAVEAAGMDCPQCGAQGRPHGVPIGVTVLLWSQPVCLRVQARWCPQCSAPYSPSPTAVDCLPDSQTGMRIHTSKDGSKLLWWIQTLLQLFDTLEFFTRHLSADRFCAALLDNWEKNEAQKPSSVSSSTLRKRFRRALLAYHYIEGLAEDFPETLPGWEGGALNGCPCCSDAAVADNGACGNGGEGAAGDGGGVVSGDASGGESGSGSDGGTEAVPAAAASPFLTRAAEGADGGSDGGVEAVPRPERAAGDGGADGGSGGGAEAGPGPERAADDGGADGGSDGGAEAVPRPERAAGDGGADGGSGGGAEAGPGPERAAGDGGADGGSDGGAEAVLRPERAAGDGGADGGSGGDAEAGPGPERAADDGGADGGSGGGVEAGPGPERAADDGGADGGSDGGAEAVPRPERAADDGGADGGSGGGAEAGPGPERAAGDGGVDGGSGGGAEAVPRPERAAGDGGADGGSGGDAEAGPGPERAADDGGADGGSGGGAEAGPGPERAAGDGGADGGSGGGAEAGPGPERAAGDGGDGSHEGSDRHGRADAAGSSGMQRARLQALAVGVHPVPPGTHPLWGLRLTGGVEDDGVGPKQLHSVHFDANFKVNLLARAGYSRHSPQLPRRRFFISNERVLAALGEPAASRDIGPTHCSNFNADRVLASDPQKNIITALGVALCRHGMLLRLVNLFGGERHAYCTSTVQSILQAGTGIRFMWYDIACRWGRSYEKWLVEQDDRLREVGAGMTYLIPPWHRYAHSFSCQKDFGHPTVPEVGRGTGEPAEVWNSVIGPHGSVLQYMSPANRESHVERTGRHYCRQAALGMAFRLWRMKARAEGALEAMTRQLSRLENALAAGSQQSVEQVRSRLQEKCEEEEQRRKRQLMPPPQGQGEQQRQAQAEQAARFVKGEYARCRLALDKLQRCDILDAETDAVSLGLLYPGADSASIRQRPVLIRSIRTRLEELESQHAINPADWVDGSEAFKSCLRRLLMKFLNFFPIRNIIVPVKPVPKEVSSGFALSVAAGLVHALLF</sequence>
<feature type="region of interest" description="Disordered" evidence="1">
    <location>
        <begin position="989"/>
        <end position="1028"/>
    </location>
</feature>
<feature type="compositionally biased region" description="Gly residues" evidence="1">
    <location>
        <begin position="570"/>
        <end position="582"/>
    </location>
</feature>
<feature type="compositionally biased region" description="Gly residues" evidence="1">
    <location>
        <begin position="505"/>
        <end position="515"/>
    </location>
</feature>
<evidence type="ECO:0000256" key="1">
    <source>
        <dbReference type="SAM" id="MobiDB-lite"/>
    </source>
</evidence>
<keyword evidence="3" id="KW-1185">Reference proteome</keyword>
<accession>A0A9W6BDA0</accession>
<feature type="compositionally biased region" description="Gly residues" evidence="1">
    <location>
        <begin position="455"/>
        <end position="465"/>
    </location>
</feature>
<dbReference type="OrthoDB" id="8942143at2759"/>
<gene>
    <name evidence="2" type="primary">PLEST008677</name>
    <name evidence="2" type="ORF">PLESTB_000269000</name>
</gene>
<feature type="region of interest" description="Disordered" evidence="1">
    <location>
        <begin position="363"/>
        <end position="687"/>
    </location>
</feature>
<feature type="compositionally biased region" description="Gly residues" evidence="1">
    <location>
        <begin position="593"/>
        <end position="605"/>
    </location>
</feature>
<proteinExistence type="predicted"/>
<evidence type="ECO:0000313" key="2">
    <source>
        <dbReference type="EMBL" id="GLC49628.1"/>
    </source>
</evidence>
<name>A0A9W6BDA0_9CHLO</name>
<dbReference type="AlphaFoldDB" id="A0A9W6BDA0"/>
<reference evidence="2 3" key="1">
    <citation type="journal article" date="2023" name="Commun. Biol.">
        <title>Reorganization of the ancestral sex-determining regions during the evolution of trioecy in Pleodorina starrii.</title>
        <authorList>
            <person name="Takahashi K."/>
            <person name="Suzuki S."/>
            <person name="Kawai-Toyooka H."/>
            <person name="Yamamoto K."/>
            <person name="Hamaji T."/>
            <person name="Ootsuki R."/>
            <person name="Yamaguchi H."/>
            <person name="Kawachi M."/>
            <person name="Higashiyama T."/>
            <person name="Nozaki H."/>
        </authorList>
    </citation>
    <scope>NUCLEOTIDE SEQUENCE [LARGE SCALE GENOMIC DNA]</scope>
    <source>
        <strain evidence="2 3">NIES-4479</strain>
    </source>
</reference>
<feature type="compositionally biased region" description="Basic and acidic residues" evidence="1">
    <location>
        <begin position="10"/>
        <end position="20"/>
    </location>
</feature>
<feature type="region of interest" description="Disordered" evidence="1">
    <location>
        <begin position="1"/>
        <end position="102"/>
    </location>
</feature>
<feature type="compositionally biased region" description="Gly residues" evidence="1">
    <location>
        <begin position="432"/>
        <end position="446"/>
    </location>
</feature>
<feature type="compositionally biased region" description="Basic and acidic residues" evidence="1">
    <location>
        <begin position="666"/>
        <end position="678"/>
    </location>
</feature>
<dbReference type="InterPro" id="IPR040521">
    <property type="entry name" value="KDZ"/>
</dbReference>
<feature type="compositionally biased region" description="Gly residues" evidence="1">
    <location>
        <begin position="620"/>
        <end position="630"/>
    </location>
</feature>
<organism evidence="2 3">
    <name type="scientific">Pleodorina starrii</name>
    <dbReference type="NCBI Taxonomy" id="330485"/>
    <lineage>
        <taxon>Eukaryota</taxon>
        <taxon>Viridiplantae</taxon>
        <taxon>Chlorophyta</taxon>
        <taxon>core chlorophytes</taxon>
        <taxon>Chlorophyceae</taxon>
        <taxon>CS clade</taxon>
        <taxon>Chlamydomonadales</taxon>
        <taxon>Volvocaceae</taxon>
        <taxon>Pleodorina</taxon>
    </lineage>
</organism>
<feature type="compositionally biased region" description="Gly residues" evidence="1">
    <location>
        <begin position="323"/>
        <end position="346"/>
    </location>
</feature>
<feature type="compositionally biased region" description="Basic and acidic residues" evidence="1">
    <location>
        <begin position="83"/>
        <end position="100"/>
    </location>
</feature>
<comment type="caution">
    <text evidence="2">The sequence shown here is derived from an EMBL/GenBank/DDBJ whole genome shotgun (WGS) entry which is preliminary data.</text>
</comment>